<dbReference type="InterPro" id="IPR001254">
    <property type="entry name" value="Trypsin_dom"/>
</dbReference>
<feature type="domain" description="Peptidase S1" evidence="11">
    <location>
        <begin position="26"/>
        <end position="246"/>
    </location>
</feature>
<dbReference type="PROSITE" id="PS00135">
    <property type="entry name" value="TRYPSIN_SER"/>
    <property type="match status" value="1"/>
</dbReference>
<dbReference type="EMBL" id="JAQQBR010000006">
    <property type="protein sequence ID" value="KAK0174864.1"/>
    <property type="molecule type" value="Genomic_DNA"/>
</dbReference>
<evidence type="ECO:0000259" key="11">
    <source>
        <dbReference type="PROSITE" id="PS50240"/>
    </source>
</evidence>
<keyword evidence="10" id="KW-0732">Signal</keyword>
<dbReference type="PROSITE" id="PS50240">
    <property type="entry name" value="TRYPSIN_DOM"/>
    <property type="match status" value="1"/>
</dbReference>
<dbReference type="GO" id="GO:0016485">
    <property type="term" value="P:protein processing"/>
    <property type="evidence" value="ECO:0007669"/>
    <property type="project" value="UniProtKB-ARBA"/>
</dbReference>
<sequence>MYLPTGVTLLLAIVIAGCSAREIPRIVGGDDAAEGAHPYQVSLRNPSNSHFCGGVILSKRWILTAAHCIVYKSPSSIIVVAGTNRLSYGGVHYKVEFVVFNEDYDSGRFANDIGLIRVAKDIEFTEKIHSIPVSTSDLLKEEYPALLSGWGSTSLGGSLPDKLQELELKVISQNKCKGFHAMVTEGHVCTLTVRGEGACHGDSGGPLTSDGFLIGLVSFGRPCAKGYPDVYTRVSSYLDWIHTTIQTNEKQFIN</sequence>
<proteinExistence type="inferred from homology"/>
<dbReference type="PANTHER" id="PTHR24276">
    <property type="entry name" value="POLYSERASE-RELATED"/>
    <property type="match status" value="1"/>
</dbReference>
<keyword evidence="6 9" id="KW-0720">Serine protease</keyword>
<dbReference type="GO" id="GO:0005576">
    <property type="term" value="C:extracellular region"/>
    <property type="evidence" value="ECO:0007669"/>
    <property type="project" value="UniProtKB-SubCell"/>
</dbReference>
<comment type="similarity">
    <text evidence="2">Belongs to the peptidase S1 family.</text>
</comment>
<dbReference type="Gene3D" id="2.40.10.10">
    <property type="entry name" value="Trypsin-like serine proteases"/>
    <property type="match status" value="2"/>
</dbReference>
<evidence type="ECO:0000256" key="4">
    <source>
        <dbReference type="ARBA" id="ARBA00022670"/>
    </source>
</evidence>
<evidence type="ECO:0000256" key="1">
    <source>
        <dbReference type="ARBA" id="ARBA00004239"/>
    </source>
</evidence>
<dbReference type="AlphaFoldDB" id="A0AA39KV42"/>
<evidence type="ECO:0000256" key="9">
    <source>
        <dbReference type="RuleBase" id="RU363034"/>
    </source>
</evidence>
<dbReference type="InterPro" id="IPR043504">
    <property type="entry name" value="Peptidase_S1_PA_chymotrypsin"/>
</dbReference>
<comment type="caution">
    <text evidence="12">The sequence shown here is derived from an EMBL/GenBank/DDBJ whole genome shotgun (WGS) entry which is preliminary data.</text>
</comment>
<evidence type="ECO:0000256" key="8">
    <source>
        <dbReference type="ARBA" id="ARBA00044036"/>
    </source>
</evidence>
<reference evidence="12" key="2">
    <citation type="submission" date="2023-03" db="EMBL/GenBank/DDBJ databases">
        <authorList>
            <person name="Inwood S.N."/>
            <person name="Skelly J.G."/>
            <person name="Guhlin J."/>
            <person name="Harrop T.W.R."/>
            <person name="Goldson S.G."/>
            <person name="Dearden P.K."/>
        </authorList>
    </citation>
    <scope>NUCLEOTIDE SEQUENCE</scope>
    <source>
        <strain evidence="12">Lincoln</strain>
        <tissue evidence="12">Whole body</tissue>
    </source>
</reference>
<dbReference type="InterPro" id="IPR009003">
    <property type="entry name" value="Peptidase_S1_PA"/>
</dbReference>
<evidence type="ECO:0000313" key="13">
    <source>
        <dbReference type="Proteomes" id="UP001168972"/>
    </source>
</evidence>
<comment type="subcellular location">
    <subcellularLocation>
        <location evidence="1">Secreted</location>
        <location evidence="1">Extracellular space</location>
    </subcellularLocation>
</comment>
<keyword evidence="7" id="KW-1015">Disulfide bond</keyword>
<evidence type="ECO:0000256" key="3">
    <source>
        <dbReference type="ARBA" id="ARBA00022525"/>
    </source>
</evidence>
<accession>A0AA39KV42</accession>
<evidence type="ECO:0000313" key="12">
    <source>
        <dbReference type="EMBL" id="KAK0174864.1"/>
    </source>
</evidence>
<dbReference type="FunFam" id="2.40.10.10:FF:000047">
    <property type="entry name" value="Trypsin eta"/>
    <property type="match status" value="1"/>
</dbReference>
<dbReference type="GO" id="GO:0004252">
    <property type="term" value="F:serine-type endopeptidase activity"/>
    <property type="evidence" value="ECO:0007669"/>
    <property type="project" value="UniProtKB-EC"/>
</dbReference>
<dbReference type="PROSITE" id="PS00134">
    <property type="entry name" value="TRYPSIN_HIS"/>
    <property type="match status" value="1"/>
</dbReference>
<evidence type="ECO:0000256" key="10">
    <source>
        <dbReference type="SAM" id="SignalP"/>
    </source>
</evidence>
<reference evidence="12" key="1">
    <citation type="journal article" date="2023" name="bioRxiv">
        <title>Scaffold-level genome assemblies of two parasitoid biocontrol wasps reveal the parthenogenesis mechanism and an associated novel virus.</title>
        <authorList>
            <person name="Inwood S."/>
            <person name="Skelly J."/>
            <person name="Guhlin J."/>
            <person name="Harrop T."/>
            <person name="Goldson S."/>
            <person name="Dearden P."/>
        </authorList>
    </citation>
    <scope>NUCLEOTIDE SEQUENCE</scope>
    <source>
        <strain evidence="12">Lincoln</strain>
        <tissue evidence="12">Whole body</tissue>
    </source>
</reference>
<evidence type="ECO:0000256" key="7">
    <source>
        <dbReference type="ARBA" id="ARBA00023157"/>
    </source>
</evidence>
<dbReference type="InterPro" id="IPR033116">
    <property type="entry name" value="TRYPSIN_SER"/>
</dbReference>
<protein>
    <recommendedName>
        <fullName evidence="8">chymotrypsin</fullName>
        <ecNumber evidence="8">3.4.21.1</ecNumber>
    </recommendedName>
</protein>
<dbReference type="PRINTS" id="PR00722">
    <property type="entry name" value="CHYMOTRYPSIN"/>
</dbReference>
<dbReference type="SMART" id="SM00020">
    <property type="entry name" value="Tryp_SPc"/>
    <property type="match status" value="1"/>
</dbReference>
<dbReference type="CDD" id="cd00190">
    <property type="entry name" value="Tryp_SPc"/>
    <property type="match status" value="1"/>
</dbReference>
<dbReference type="InterPro" id="IPR018114">
    <property type="entry name" value="TRYPSIN_HIS"/>
</dbReference>
<evidence type="ECO:0000256" key="2">
    <source>
        <dbReference type="ARBA" id="ARBA00007664"/>
    </source>
</evidence>
<keyword evidence="4 9" id="KW-0645">Protease</keyword>
<feature type="chain" id="PRO_5041362583" description="chymotrypsin" evidence="10">
    <location>
        <begin position="21"/>
        <end position="254"/>
    </location>
</feature>
<evidence type="ECO:0000256" key="5">
    <source>
        <dbReference type="ARBA" id="ARBA00022801"/>
    </source>
</evidence>
<keyword evidence="13" id="KW-1185">Reference proteome</keyword>
<name>A0AA39KV42_MICHY</name>
<dbReference type="SUPFAM" id="SSF50494">
    <property type="entry name" value="Trypsin-like serine proteases"/>
    <property type="match status" value="1"/>
</dbReference>
<dbReference type="PANTHER" id="PTHR24276:SF96">
    <property type="entry name" value="PEPTIDASE S1 DOMAIN-CONTAINING PROTEIN"/>
    <property type="match status" value="1"/>
</dbReference>
<organism evidence="12 13">
    <name type="scientific">Microctonus hyperodae</name>
    <name type="common">Parasitoid wasp</name>
    <dbReference type="NCBI Taxonomy" id="165561"/>
    <lineage>
        <taxon>Eukaryota</taxon>
        <taxon>Metazoa</taxon>
        <taxon>Ecdysozoa</taxon>
        <taxon>Arthropoda</taxon>
        <taxon>Hexapoda</taxon>
        <taxon>Insecta</taxon>
        <taxon>Pterygota</taxon>
        <taxon>Neoptera</taxon>
        <taxon>Endopterygota</taxon>
        <taxon>Hymenoptera</taxon>
        <taxon>Apocrita</taxon>
        <taxon>Ichneumonoidea</taxon>
        <taxon>Braconidae</taxon>
        <taxon>Euphorinae</taxon>
        <taxon>Microctonus</taxon>
    </lineage>
</organism>
<dbReference type="InterPro" id="IPR050430">
    <property type="entry name" value="Peptidase_S1"/>
</dbReference>
<evidence type="ECO:0000256" key="6">
    <source>
        <dbReference type="ARBA" id="ARBA00022825"/>
    </source>
</evidence>
<gene>
    <name evidence="12" type="ORF">PV327_010585</name>
</gene>
<dbReference type="Proteomes" id="UP001168972">
    <property type="component" value="Unassembled WGS sequence"/>
</dbReference>
<dbReference type="Pfam" id="PF00089">
    <property type="entry name" value="Trypsin"/>
    <property type="match status" value="1"/>
</dbReference>
<keyword evidence="5 9" id="KW-0378">Hydrolase</keyword>
<dbReference type="EC" id="3.4.21.1" evidence="8"/>
<dbReference type="InterPro" id="IPR001314">
    <property type="entry name" value="Peptidase_S1A"/>
</dbReference>
<keyword evidence="3" id="KW-0964">Secreted</keyword>
<feature type="signal peptide" evidence="10">
    <location>
        <begin position="1"/>
        <end position="20"/>
    </location>
</feature>